<dbReference type="InterPro" id="IPR036874">
    <property type="entry name" value="Carbonic_anhydrase_sf"/>
</dbReference>
<dbReference type="Gene3D" id="3.40.1050.10">
    <property type="entry name" value="Carbonic anhydrase"/>
    <property type="match status" value="1"/>
</dbReference>
<feature type="binding site" evidence="4">
    <location>
        <position position="99"/>
    </location>
    <ligand>
        <name>Zn(2+)</name>
        <dbReference type="ChEBI" id="CHEBI:29105"/>
    </ligand>
</feature>
<proteinExistence type="inferred from homology"/>
<dbReference type="SMART" id="SM00947">
    <property type="entry name" value="Pro_CA"/>
    <property type="match status" value="1"/>
</dbReference>
<dbReference type="AlphaFoldDB" id="A0A238HHA4"/>
<keyword evidence="7" id="KW-1185">Reference proteome</keyword>
<dbReference type="GeneID" id="83626496"/>
<dbReference type="GO" id="GO:0004089">
    <property type="term" value="F:carbonate dehydratase activity"/>
    <property type="evidence" value="ECO:0007669"/>
    <property type="project" value="UniProtKB-EC"/>
</dbReference>
<evidence type="ECO:0000313" key="6">
    <source>
        <dbReference type="EMBL" id="SNB71628.1"/>
    </source>
</evidence>
<evidence type="ECO:0000256" key="3">
    <source>
        <dbReference type="ARBA" id="ARBA00022833"/>
    </source>
</evidence>
<feature type="binding site" evidence="4">
    <location>
        <position position="40"/>
    </location>
    <ligand>
        <name>Zn(2+)</name>
        <dbReference type="ChEBI" id="CHEBI:29105"/>
    </ligand>
</feature>
<dbReference type="STRING" id="1522312.GCA_900177895_00133"/>
<gene>
    <name evidence="5" type="primary">mtcA1</name>
    <name evidence="6" type="ORF">KEBURONENSIS_01428</name>
    <name evidence="5" type="ORF">KEBURONENSIS_01447</name>
</gene>
<name>A0A238HHA4_9NEIS</name>
<dbReference type="EMBL" id="FXUV02000028">
    <property type="protein sequence ID" value="SNB71628.1"/>
    <property type="molecule type" value="Genomic_DNA"/>
</dbReference>
<dbReference type="GO" id="GO:0008270">
    <property type="term" value="F:zinc ion binding"/>
    <property type="evidence" value="ECO:0007669"/>
    <property type="project" value="InterPro"/>
</dbReference>
<comment type="similarity">
    <text evidence="1">Belongs to the beta-class carbonic anhydrase family.</text>
</comment>
<dbReference type="EMBL" id="FXUV01000024">
    <property type="protein sequence ID" value="SMQ12546.1"/>
    <property type="molecule type" value="Genomic_DNA"/>
</dbReference>
<evidence type="ECO:0000256" key="4">
    <source>
        <dbReference type="PIRSR" id="PIRSR601765-1"/>
    </source>
</evidence>
<feature type="binding site" evidence="4">
    <location>
        <position position="38"/>
    </location>
    <ligand>
        <name>Zn(2+)</name>
        <dbReference type="ChEBI" id="CHEBI:29105"/>
    </ligand>
</feature>
<evidence type="ECO:0000313" key="7">
    <source>
        <dbReference type="Proteomes" id="UP000215450"/>
    </source>
</evidence>
<keyword evidence="2 4" id="KW-0479">Metal-binding</keyword>
<dbReference type="CDD" id="cd03379">
    <property type="entry name" value="beta_CA_cladeD"/>
    <property type="match status" value="1"/>
</dbReference>
<organism evidence="5">
    <name type="scientific">Kingella negevensis</name>
    <dbReference type="NCBI Taxonomy" id="1522312"/>
    <lineage>
        <taxon>Bacteria</taxon>
        <taxon>Pseudomonadati</taxon>
        <taxon>Pseudomonadota</taxon>
        <taxon>Betaproteobacteria</taxon>
        <taxon>Neisseriales</taxon>
        <taxon>Neisseriaceae</taxon>
        <taxon>Kingella</taxon>
    </lineage>
</organism>
<dbReference type="RefSeq" id="WP_032136974.1">
    <property type="nucleotide sequence ID" value="NZ_CCNJ01000041.1"/>
</dbReference>
<evidence type="ECO:0000313" key="5">
    <source>
        <dbReference type="EMBL" id="SMQ12546.1"/>
    </source>
</evidence>
<dbReference type="Pfam" id="PF00484">
    <property type="entry name" value="Pro_CA"/>
    <property type="match status" value="1"/>
</dbReference>
<dbReference type="OrthoDB" id="9797527at2"/>
<keyword evidence="5" id="KW-0456">Lyase</keyword>
<reference evidence="5" key="1">
    <citation type="submission" date="2017-05" db="EMBL/GenBank/DDBJ databases">
        <authorList>
            <person name="Song R."/>
            <person name="Chenine A.L."/>
            <person name="Ruprecht R.M."/>
        </authorList>
    </citation>
    <scope>NUCLEOTIDE SEQUENCE</scope>
    <source>
        <strain evidence="5">Kingella_eburonensis</strain>
    </source>
</reference>
<accession>A0A238HHA4</accession>
<keyword evidence="3 4" id="KW-0862">Zinc</keyword>
<protein>
    <submittedName>
        <fullName evidence="5">Beta-carbonic anhydrase 1</fullName>
        <ecNumber evidence="5">4.2.1.1</ecNumber>
    </submittedName>
</protein>
<sequence length="187" mass="20818">MSQLEKILAHNQEFVESRKYEPFVANKYPDRKLAIVSCMDTRMTTLLPAALGLQNGDAKMVKCAGALITHPFGAVMRSLLVSVFDLQVEEIIVVGHYDCGMRGFDADSFLQKAHAAGIPQERIDMLTSAGINLREWLKGFDDVEDSIRHTVKSIRQHPLMPAHIPVHGLVIEPKTGKLTLIEQDGKK</sequence>
<dbReference type="PANTHER" id="PTHR43175:SF3">
    <property type="entry name" value="CARBON DISULFIDE HYDROLASE"/>
    <property type="match status" value="1"/>
</dbReference>
<reference evidence="6 7" key="2">
    <citation type="submission" date="2017-06" db="EMBL/GenBank/DDBJ databases">
        <authorList>
            <person name="Kim H.J."/>
            <person name="Triplett B.A."/>
        </authorList>
    </citation>
    <scope>NUCLEOTIDE SEQUENCE [LARGE SCALE GENOMIC DNA]</scope>
    <source>
        <strain evidence="6">Kingella_eburonensis</strain>
    </source>
</reference>
<dbReference type="Proteomes" id="UP000215450">
    <property type="component" value="Unassembled WGS sequence"/>
</dbReference>
<dbReference type="SUPFAM" id="SSF53056">
    <property type="entry name" value="beta-carbonic anhydrase, cab"/>
    <property type="match status" value="1"/>
</dbReference>
<dbReference type="EC" id="4.2.1.1" evidence="5"/>
<evidence type="ECO:0000256" key="2">
    <source>
        <dbReference type="ARBA" id="ARBA00022723"/>
    </source>
</evidence>
<evidence type="ECO:0000256" key="1">
    <source>
        <dbReference type="ARBA" id="ARBA00006217"/>
    </source>
</evidence>
<comment type="cofactor">
    <cofactor evidence="4">
        <name>Zn(2+)</name>
        <dbReference type="ChEBI" id="CHEBI:29105"/>
    </cofactor>
    <text evidence="4">Binds 1 zinc ion per subunit.</text>
</comment>
<dbReference type="PANTHER" id="PTHR43175">
    <property type="entry name" value="CARBONIC ANHYDRASE"/>
    <property type="match status" value="1"/>
</dbReference>
<feature type="binding site" evidence="4">
    <location>
        <position position="96"/>
    </location>
    <ligand>
        <name>Zn(2+)</name>
        <dbReference type="ChEBI" id="CHEBI:29105"/>
    </ligand>
</feature>
<dbReference type="InterPro" id="IPR001765">
    <property type="entry name" value="Carbonic_anhydrase"/>
</dbReference>